<dbReference type="GO" id="GO:0008124">
    <property type="term" value="F:4-alpha-hydroxytetrahydrobiopterin dehydratase activity"/>
    <property type="evidence" value="ECO:0007669"/>
    <property type="project" value="UniProtKB-EC"/>
</dbReference>
<dbReference type="SUPFAM" id="SSF55248">
    <property type="entry name" value="PCD-like"/>
    <property type="match status" value="1"/>
</dbReference>
<dbReference type="AlphaFoldDB" id="A0A6J4SJ92"/>
<sequence length="89" mass="9964">MAADEIHRRLEEVEGWERSGNSIRKRFKLDDFVGAVRFVDSLVEPAEEMGHHPDLEVSWNTVTVKLSTHSEGGLTEADFDLAGRIDALA</sequence>
<evidence type="ECO:0000256" key="1">
    <source>
        <dbReference type="ARBA" id="ARBA00001554"/>
    </source>
</evidence>
<accession>A0A6J4SJ92</accession>
<organism evidence="6">
    <name type="scientific">uncultured Solirubrobacterales bacterium</name>
    <dbReference type="NCBI Taxonomy" id="768556"/>
    <lineage>
        <taxon>Bacteria</taxon>
        <taxon>Bacillati</taxon>
        <taxon>Actinomycetota</taxon>
        <taxon>Thermoleophilia</taxon>
        <taxon>Solirubrobacterales</taxon>
        <taxon>environmental samples</taxon>
    </lineage>
</organism>
<protein>
    <recommendedName>
        <fullName evidence="4">Putative pterin-4-alpha-carbinolamine dehydratase</fullName>
        <ecNumber evidence="3">4.2.1.96</ecNumber>
    </recommendedName>
</protein>
<dbReference type="Pfam" id="PF01329">
    <property type="entry name" value="Pterin_4a"/>
    <property type="match status" value="1"/>
</dbReference>
<dbReference type="InterPro" id="IPR036428">
    <property type="entry name" value="PCD_sf"/>
</dbReference>
<dbReference type="Gene3D" id="3.30.1360.20">
    <property type="entry name" value="Transcriptional coactivator/pterin dehydratase"/>
    <property type="match status" value="1"/>
</dbReference>
<dbReference type="CDD" id="cd00488">
    <property type="entry name" value="PCD_DCoH"/>
    <property type="match status" value="1"/>
</dbReference>
<proteinExistence type="inferred from homology"/>
<evidence type="ECO:0000313" key="6">
    <source>
        <dbReference type="EMBL" id="CAA9500007.1"/>
    </source>
</evidence>
<dbReference type="InterPro" id="IPR001533">
    <property type="entry name" value="Pterin_deHydtase"/>
</dbReference>
<evidence type="ECO:0000256" key="2">
    <source>
        <dbReference type="ARBA" id="ARBA00006472"/>
    </source>
</evidence>
<reference evidence="6" key="1">
    <citation type="submission" date="2020-02" db="EMBL/GenBank/DDBJ databases">
        <authorList>
            <person name="Meier V. D."/>
        </authorList>
    </citation>
    <scope>NUCLEOTIDE SEQUENCE</scope>
    <source>
        <strain evidence="6">AVDCRST_MAG45</strain>
    </source>
</reference>
<evidence type="ECO:0000256" key="5">
    <source>
        <dbReference type="ARBA" id="ARBA00023239"/>
    </source>
</evidence>
<name>A0A6J4SJ92_9ACTN</name>
<dbReference type="PANTHER" id="PTHR12599">
    <property type="entry name" value="PTERIN-4-ALPHA-CARBINOLAMINE DEHYDRATASE"/>
    <property type="match status" value="1"/>
</dbReference>
<dbReference type="GO" id="GO:0006729">
    <property type="term" value="P:tetrahydrobiopterin biosynthetic process"/>
    <property type="evidence" value="ECO:0007669"/>
    <property type="project" value="InterPro"/>
</dbReference>
<dbReference type="EC" id="4.2.1.96" evidence="3"/>
<evidence type="ECO:0000256" key="3">
    <source>
        <dbReference type="ARBA" id="ARBA00013252"/>
    </source>
</evidence>
<comment type="similarity">
    <text evidence="2">Belongs to the pterin-4-alpha-carbinolamine dehydratase family.</text>
</comment>
<dbReference type="PANTHER" id="PTHR12599:SF0">
    <property type="entry name" value="PTERIN-4-ALPHA-CARBINOLAMINE DEHYDRATASE"/>
    <property type="match status" value="1"/>
</dbReference>
<keyword evidence="5 6" id="KW-0456">Lyase</keyword>
<gene>
    <name evidence="6" type="ORF">AVDCRST_MAG45-1242</name>
</gene>
<dbReference type="EMBL" id="CADCVU010000104">
    <property type="protein sequence ID" value="CAA9500007.1"/>
    <property type="molecule type" value="Genomic_DNA"/>
</dbReference>
<dbReference type="NCBIfam" id="NF002017">
    <property type="entry name" value="PRK00823.1-2"/>
    <property type="match status" value="1"/>
</dbReference>
<evidence type="ECO:0000256" key="4">
    <source>
        <dbReference type="ARBA" id="ARBA00021735"/>
    </source>
</evidence>
<comment type="catalytic activity">
    <reaction evidence="1">
        <text>(4aS,6R)-4a-hydroxy-L-erythro-5,6,7,8-tetrahydrobiopterin = (6R)-L-erythro-6,7-dihydrobiopterin + H2O</text>
        <dbReference type="Rhea" id="RHEA:11920"/>
        <dbReference type="ChEBI" id="CHEBI:15377"/>
        <dbReference type="ChEBI" id="CHEBI:15642"/>
        <dbReference type="ChEBI" id="CHEBI:43120"/>
        <dbReference type="EC" id="4.2.1.96"/>
    </reaction>
</comment>